<evidence type="ECO:0000313" key="3">
    <source>
        <dbReference type="Proteomes" id="UP001500339"/>
    </source>
</evidence>
<feature type="transmembrane region" description="Helical" evidence="1">
    <location>
        <begin position="94"/>
        <end position="114"/>
    </location>
</feature>
<keyword evidence="1" id="KW-1133">Transmembrane helix</keyword>
<protein>
    <submittedName>
        <fullName evidence="2">DMT family transporter</fullName>
    </submittedName>
</protein>
<dbReference type="PANTHER" id="PTHR34821:SF2">
    <property type="entry name" value="INNER MEMBRANE PROTEIN YDCZ"/>
    <property type="match status" value="1"/>
</dbReference>
<dbReference type="InterPro" id="IPR006750">
    <property type="entry name" value="YdcZ"/>
</dbReference>
<evidence type="ECO:0000256" key="1">
    <source>
        <dbReference type="SAM" id="Phobius"/>
    </source>
</evidence>
<name>A0ABP3TSZ0_9CLOT</name>
<reference evidence="3" key="1">
    <citation type="journal article" date="2019" name="Int. J. Syst. Evol. Microbiol.">
        <title>The Global Catalogue of Microorganisms (GCM) 10K type strain sequencing project: providing services to taxonomists for standard genome sequencing and annotation.</title>
        <authorList>
            <consortium name="The Broad Institute Genomics Platform"/>
            <consortium name="The Broad Institute Genome Sequencing Center for Infectious Disease"/>
            <person name="Wu L."/>
            <person name="Ma J."/>
        </authorList>
    </citation>
    <scope>NUCLEOTIDE SEQUENCE [LARGE SCALE GENOMIC DNA]</scope>
    <source>
        <strain evidence="3">JCM 1405</strain>
    </source>
</reference>
<feature type="transmembrane region" description="Helical" evidence="1">
    <location>
        <begin position="68"/>
        <end position="88"/>
    </location>
</feature>
<dbReference type="Pfam" id="PF04657">
    <property type="entry name" value="DMT_YdcZ"/>
    <property type="match status" value="1"/>
</dbReference>
<evidence type="ECO:0000313" key="2">
    <source>
        <dbReference type="EMBL" id="GAA0717317.1"/>
    </source>
</evidence>
<dbReference type="PANTHER" id="PTHR34821">
    <property type="entry name" value="INNER MEMBRANE PROTEIN YDCZ"/>
    <property type="match status" value="1"/>
</dbReference>
<feature type="transmembrane region" description="Helical" evidence="1">
    <location>
        <begin position="35"/>
        <end position="56"/>
    </location>
</feature>
<gene>
    <name evidence="2" type="ORF">GCM10008905_02850</name>
</gene>
<keyword evidence="1" id="KW-0812">Transmembrane</keyword>
<keyword evidence="3" id="KW-1185">Reference proteome</keyword>
<organism evidence="2 3">
    <name type="scientific">Clostridium malenominatum</name>
    <dbReference type="NCBI Taxonomy" id="1539"/>
    <lineage>
        <taxon>Bacteria</taxon>
        <taxon>Bacillati</taxon>
        <taxon>Bacillota</taxon>
        <taxon>Clostridia</taxon>
        <taxon>Eubacteriales</taxon>
        <taxon>Clostridiaceae</taxon>
        <taxon>Clostridium</taxon>
    </lineage>
</organism>
<proteinExistence type="predicted"/>
<dbReference type="EMBL" id="BAAACF010000001">
    <property type="protein sequence ID" value="GAA0717317.1"/>
    <property type="molecule type" value="Genomic_DNA"/>
</dbReference>
<feature type="transmembrane region" description="Helical" evidence="1">
    <location>
        <begin position="121"/>
        <end position="139"/>
    </location>
</feature>
<dbReference type="Proteomes" id="UP001500339">
    <property type="component" value="Unassembled WGS sequence"/>
</dbReference>
<dbReference type="RefSeq" id="WP_343765690.1">
    <property type="nucleotide sequence ID" value="NZ_BAAACF010000001.1"/>
</dbReference>
<comment type="caution">
    <text evidence="2">The sequence shown here is derived from an EMBL/GenBank/DDBJ whole genome shotgun (WGS) entry which is preliminary data.</text>
</comment>
<accession>A0ABP3TSZ0</accession>
<keyword evidence="1" id="KW-0472">Membrane</keyword>
<sequence>MLYIMIAFITGGLVILSMVINSRLGDKIGVFGGTLVNYIVGLVGITIVLLIKDGGVNMPLSKLQSIPIWAYLGGVIGVCVVSALNIVIPKIPTIYTTLLIFIGQITTGMVVDFINLHTVSMGKIFGSILILLGLLYNFYVDKKEQQL</sequence>